<evidence type="ECO:0000256" key="1">
    <source>
        <dbReference type="ARBA" id="ARBA00010926"/>
    </source>
</evidence>
<gene>
    <name evidence="3" type="ORF">ZOSMA_107G00460</name>
</gene>
<dbReference type="OMA" id="NNVYPGH"/>
<dbReference type="Gene3D" id="6.20.250.60">
    <property type="match status" value="1"/>
</dbReference>
<accession>A0A0K9Q4D7</accession>
<dbReference type="Proteomes" id="UP000036987">
    <property type="component" value="Unassembled WGS sequence"/>
</dbReference>
<dbReference type="Pfam" id="PF04739">
    <property type="entry name" value="AMPKBI"/>
    <property type="match status" value="1"/>
</dbReference>
<dbReference type="STRING" id="29655.A0A0K9Q4D7"/>
<evidence type="ECO:0000259" key="2">
    <source>
        <dbReference type="SMART" id="SM01010"/>
    </source>
</evidence>
<dbReference type="SUPFAM" id="SSF160219">
    <property type="entry name" value="AMPKBI-like"/>
    <property type="match status" value="1"/>
</dbReference>
<comment type="caution">
    <text evidence="3">The sequence shown here is derived from an EMBL/GenBank/DDBJ whole genome shotgun (WGS) entry which is preliminary data.</text>
</comment>
<feature type="domain" description="Association with the SNF1 complex (ASC)" evidence="2">
    <location>
        <begin position="21"/>
        <end position="110"/>
    </location>
</feature>
<evidence type="ECO:0000313" key="3">
    <source>
        <dbReference type="EMBL" id="KMZ76049.1"/>
    </source>
</evidence>
<evidence type="ECO:0000313" key="4">
    <source>
        <dbReference type="Proteomes" id="UP000036987"/>
    </source>
</evidence>
<dbReference type="AlphaFoldDB" id="A0A0K9Q4D7"/>
<reference evidence="4" key="1">
    <citation type="journal article" date="2016" name="Nature">
        <title>The genome of the seagrass Zostera marina reveals angiosperm adaptation to the sea.</title>
        <authorList>
            <person name="Olsen J.L."/>
            <person name="Rouze P."/>
            <person name="Verhelst B."/>
            <person name="Lin Y.-C."/>
            <person name="Bayer T."/>
            <person name="Collen J."/>
            <person name="Dattolo E."/>
            <person name="De Paoli E."/>
            <person name="Dittami S."/>
            <person name="Maumus F."/>
            <person name="Michel G."/>
            <person name="Kersting A."/>
            <person name="Lauritano C."/>
            <person name="Lohaus R."/>
            <person name="Toepel M."/>
            <person name="Tonon T."/>
            <person name="Vanneste K."/>
            <person name="Amirebrahimi M."/>
            <person name="Brakel J."/>
            <person name="Bostroem C."/>
            <person name="Chovatia M."/>
            <person name="Grimwood J."/>
            <person name="Jenkins J.W."/>
            <person name="Jueterbock A."/>
            <person name="Mraz A."/>
            <person name="Stam W.T."/>
            <person name="Tice H."/>
            <person name="Bornberg-Bauer E."/>
            <person name="Green P.J."/>
            <person name="Pearson G.A."/>
            <person name="Procaccini G."/>
            <person name="Duarte C.M."/>
            <person name="Schmutz J."/>
            <person name="Reusch T.B.H."/>
            <person name="Van de Peer Y."/>
        </authorList>
    </citation>
    <scope>NUCLEOTIDE SEQUENCE [LARGE SCALE GENOMIC DNA]</scope>
    <source>
        <strain evidence="4">cv. Finnish</strain>
    </source>
</reference>
<comment type="similarity">
    <text evidence="1">Belongs to the 5'-AMP-activated protein kinase beta subunit family.</text>
</comment>
<dbReference type="EMBL" id="LFYR01000090">
    <property type="protein sequence ID" value="KMZ76049.1"/>
    <property type="molecule type" value="Genomic_DNA"/>
</dbReference>
<dbReference type="PANTHER" id="PTHR46316:SF5">
    <property type="entry name" value="SNF1-RELATED PROTEIN KINASE REGULATORY SUBUNIT BETA-3"/>
    <property type="match status" value="1"/>
</dbReference>
<sequence length="113" mass="12952">MNRQQYEDDNDGVCVVGFEIPRSPDSSYCNPIPGNEDETRDPPIVPPHLQHTLLNYPSSGDTSSHLPLPQNAILNHLYMENREPPRFVVALGMTHRIRLKHVTVVLYKPIQRR</sequence>
<dbReference type="GO" id="GO:0005737">
    <property type="term" value="C:cytoplasm"/>
    <property type="evidence" value="ECO:0007669"/>
    <property type="project" value="UniProtKB-ARBA"/>
</dbReference>
<dbReference type="InterPro" id="IPR043554">
    <property type="entry name" value="KINB"/>
</dbReference>
<keyword evidence="3" id="KW-0808">Transferase</keyword>
<proteinExistence type="inferred from homology"/>
<protein>
    <submittedName>
        <fullName evidence="3">SNF1-related protein kinase regulatory subunit beta-2</fullName>
    </submittedName>
</protein>
<dbReference type="InterPro" id="IPR006828">
    <property type="entry name" value="ASC_dom"/>
</dbReference>
<dbReference type="PANTHER" id="PTHR46316">
    <property type="entry name" value="SNF1-RELATED PROTEIN KINASE REGULATORY SUBUNIT BETA-1"/>
    <property type="match status" value="1"/>
</dbReference>
<keyword evidence="4" id="KW-1185">Reference proteome</keyword>
<dbReference type="GO" id="GO:0016301">
    <property type="term" value="F:kinase activity"/>
    <property type="evidence" value="ECO:0007669"/>
    <property type="project" value="UniProtKB-KW"/>
</dbReference>
<dbReference type="SMART" id="SM01010">
    <property type="entry name" value="AMPKBI"/>
    <property type="match status" value="1"/>
</dbReference>
<keyword evidence="3" id="KW-0418">Kinase</keyword>
<dbReference type="InterPro" id="IPR037256">
    <property type="entry name" value="ASC_dom_sf"/>
</dbReference>
<dbReference type="OrthoDB" id="531008at2759"/>
<organism evidence="3 4">
    <name type="scientific">Zostera marina</name>
    <name type="common">Eelgrass</name>
    <dbReference type="NCBI Taxonomy" id="29655"/>
    <lineage>
        <taxon>Eukaryota</taxon>
        <taxon>Viridiplantae</taxon>
        <taxon>Streptophyta</taxon>
        <taxon>Embryophyta</taxon>
        <taxon>Tracheophyta</taxon>
        <taxon>Spermatophyta</taxon>
        <taxon>Magnoliopsida</taxon>
        <taxon>Liliopsida</taxon>
        <taxon>Zosteraceae</taxon>
        <taxon>Zostera</taxon>
    </lineage>
</organism>
<name>A0A0K9Q4D7_ZOSMR</name>